<dbReference type="RefSeq" id="WP_200256187.1">
    <property type="nucleotide sequence ID" value="NZ_JAENIP020000004.1"/>
</dbReference>
<dbReference type="CDD" id="cd08434">
    <property type="entry name" value="PBP2_GltC_like"/>
    <property type="match status" value="1"/>
</dbReference>
<evidence type="ECO:0000256" key="4">
    <source>
        <dbReference type="ARBA" id="ARBA00023159"/>
    </source>
</evidence>
<keyword evidence="3" id="KW-0238">DNA-binding</keyword>
<proteinExistence type="inferred from homology"/>
<dbReference type="PRINTS" id="PR00039">
    <property type="entry name" value="HTHLYSR"/>
</dbReference>
<keyword evidence="5" id="KW-0804">Transcription</keyword>
<dbReference type="InterPro" id="IPR005119">
    <property type="entry name" value="LysR_subst-bd"/>
</dbReference>
<evidence type="ECO:0000256" key="3">
    <source>
        <dbReference type="ARBA" id="ARBA00023125"/>
    </source>
</evidence>
<dbReference type="Proteomes" id="UP000650005">
    <property type="component" value="Unassembled WGS sequence"/>
</dbReference>
<dbReference type="PANTHER" id="PTHR30346">
    <property type="entry name" value="TRANSCRIPTIONAL DUAL REGULATOR HCAR-RELATED"/>
    <property type="match status" value="1"/>
</dbReference>
<dbReference type="Gene3D" id="3.40.190.10">
    <property type="entry name" value="Periplasmic binding protein-like II"/>
    <property type="match status" value="2"/>
</dbReference>
<dbReference type="InterPro" id="IPR000847">
    <property type="entry name" value="LysR_HTH_N"/>
</dbReference>
<dbReference type="PANTHER" id="PTHR30346:SF28">
    <property type="entry name" value="HTH-TYPE TRANSCRIPTIONAL REGULATOR CYNR"/>
    <property type="match status" value="1"/>
</dbReference>
<feature type="domain" description="HTH lysR-type" evidence="6">
    <location>
        <begin position="8"/>
        <end position="65"/>
    </location>
</feature>
<keyword evidence="8" id="KW-1185">Reference proteome</keyword>
<comment type="caution">
    <text evidence="7">The sequence shown here is derived from an EMBL/GenBank/DDBJ whole genome shotgun (WGS) entry which is preliminary data.</text>
</comment>
<dbReference type="Pfam" id="PF03466">
    <property type="entry name" value="LysR_substrate"/>
    <property type="match status" value="1"/>
</dbReference>
<evidence type="ECO:0000259" key="6">
    <source>
        <dbReference type="PROSITE" id="PS50931"/>
    </source>
</evidence>
<dbReference type="PROSITE" id="PS50931">
    <property type="entry name" value="HTH_LYSR"/>
    <property type="match status" value="1"/>
</dbReference>
<keyword evidence="2" id="KW-0805">Transcription regulation</keyword>
<evidence type="ECO:0000256" key="2">
    <source>
        <dbReference type="ARBA" id="ARBA00023015"/>
    </source>
</evidence>
<evidence type="ECO:0000313" key="8">
    <source>
        <dbReference type="Proteomes" id="UP000650005"/>
    </source>
</evidence>
<evidence type="ECO:0000256" key="1">
    <source>
        <dbReference type="ARBA" id="ARBA00009437"/>
    </source>
</evidence>
<accession>A0ABS1FIH1</accession>
<dbReference type="InterPro" id="IPR036390">
    <property type="entry name" value="WH_DNA-bd_sf"/>
</dbReference>
<dbReference type="InterPro" id="IPR036388">
    <property type="entry name" value="WH-like_DNA-bd_sf"/>
</dbReference>
<dbReference type="Pfam" id="PF00126">
    <property type="entry name" value="HTH_1"/>
    <property type="match status" value="1"/>
</dbReference>
<evidence type="ECO:0000256" key="5">
    <source>
        <dbReference type="ARBA" id="ARBA00023163"/>
    </source>
</evidence>
<dbReference type="Gene3D" id="1.10.10.10">
    <property type="entry name" value="Winged helix-like DNA-binding domain superfamily/Winged helix DNA-binding domain"/>
    <property type="match status" value="1"/>
</dbReference>
<keyword evidence="4" id="KW-0010">Activator</keyword>
<dbReference type="EMBL" id="JAENIP010000007">
    <property type="protein sequence ID" value="MBK1843207.1"/>
    <property type="molecule type" value="Genomic_DNA"/>
</dbReference>
<sequence length="306" mass="33068">MVRRRSSLRLDDVDAFIHLAESGHLTATAEELGIPQPTLSRRIARLEEDLGTNLFDRAGRTLTLNTRGRAFLGHARRISAGFTAARTDMERLMDPERGTVRIDFMHSLGTWLVPGLLRAYRAEHAGVQFELHQGAARQLVERVLRDDADLALVGPRPGESRGDGAALGWLRLYRQPFALAVPEGHRLAAGDGPVPLSAAAGEPFIGMRAGYGTRQLLDDLTDEAGFRPNLVFESMELSTVAGLVSAGLGVALLPMNDPYLAPAGLLLRPLDPPAYRELGVVWRTAAAPAPPVDRFRGFISAAGGDT</sequence>
<reference evidence="7" key="1">
    <citation type="submission" date="2021-01" db="EMBL/GenBank/DDBJ databases">
        <title>Characterization of Corynebacterium spp. from penguins.</title>
        <authorList>
            <person name="Svec P."/>
        </authorList>
    </citation>
    <scope>NUCLEOTIDE SEQUENCE</scope>
    <source>
        <strain evidence="7">CCM 8835</strain>
    </source>
</reference>
<comment type="similarity">
    <text evidence="1">Belongs to the LysR transcriptional regulatory family.</text>
</comment>
<evidence type="ECO:0000313" key="7">
    <source>
        <dbReference type="EMBL" id="MBK1843207.1"/>
    </source>
</evidence>
<dbReference type="SUPFAM" id="SSF46785">
    <property type="entry name" value="Winged helix' DNA-binding domain"/>
    <property type="match status" value="1"/>
</dbReference>
<gene>
    <name evidence="7" type="ORF">JIM95_01265</name>
</gene>
<name>A0ABS1FIH1_9CORY</name>
<organism evidence="7 8">
    <name type="scientific">Corynebacterium antarcticum</name>
    <dbReference type="NCBI Taxonomy" id="2800405"/>
    <lineage>
        <taxon>Bacteria</taxon>
        <taxon>Bacillati</taxon>
        <taxon>Actinomycetota</taxon>
        <taxon>Actinomycetes</taxon>
        <taxon>Mycobacteriales</taxon>
        <taxon>Corynebacteriaceae</taxon>
        <taxon>Corynebacterium</taxon>
    </lineage>
</organism>
<protein>
    <submittedName>
        <fullName evidence="7">LysR family transcriptional regulator</fullName>
    </submittedName>
</protein>
<dbReference type="SUPFAM" id="SSF53850">
    <property type="entry name" value="Periplasmic binding protein-like II"/>
    <property type="match status" value="1"/>
</dbReference>